<evidence type="ECO:0000259" key="1">
    <source>
        <dbReference type="Pfam" id="PF13456"/>
    </source>
</evidence>
<dbReference type="GO" id="GO:0004523">
    <property type="term" value="F:RNA-DNA hybrid ribonuclease activity"/>
    <property type="evidence" value="ECO:0007669"/>
    <property type="project" value="InterPro"/>
</dbReference>
<dbReference type="PANTHER" id="PTHR47723:SF19">
    <property type="entry name" value="POLYNUCLEOTIDYL TRANSFERASE, RIBONUCLEASE H-LIKE SUPERFAMILY PROTEIN"/>
    <property type="match status" value="1"/>
</dbReference>
<dbReference type="Proteomes" id="UP000828251">
    <property type="component" value="Unassembled WGS sequence"/>
</dbReference>
<accession>A0A9D4AFC3</accession>
<feature type="domain" description="RNase H type-1" evidence="1">
    <location>
        <begin position="2"/>
        <end position="74"/>
    </location>
</feature>
<reference evidence="2 3" key="1">
    <citation type="journal article" date="2021" name="Plant Biotechnol. J.">
        <title>Multi-omics assisted identification of the key and species-specific regulatory components of drought-tolerant mechanisms in Gossypium stocksii.</title>
        <authorList>
            <person name="Yu D."/>
            <person name="Ke L."/>
            <person name="Zhang D."/>
            <person name="Wu Y."/>
            <person name="Sun Y."/>
            <person name="Mei J."/>
            <person name="Sun J."/>
            <person name="Sun Y."/>
        </authorList>
    </citation>
    <scope>NUCLEOTIDE SEQUENCE [LARGE SCALE GENOMIC DNA]</scope>
    <source>
        <strain evidence="3">cv. E1</strain>
        <tissue evidence="2">Leaf</tissue>
    </source>
</reference>
<sequence>MLLEGLLVAWFTGFRKVIVETDCAHAVTCINSSLKASSALGVINNIRELCNQQWKVQFGQVQREANCATDNMANLVVASWYVDVVRFNLPPRSIIFAVRDDLISSSL</sequence>
<dbReference type="Pfam" id="PF13456">
    <property type="entry name" value="RVT_3"/>
    <property type="match status" value="1"/>
</dbReference>
<dbReference type="EMBL" id="JAIQCV010000003">
    <property type="protein sequence ID" value="KAH1113805.1"/>
    <property type="molecule type" value="Genomic_DNA"/>
</dbReference>
<dbReference type="SUPFAM" id="SSF53098">
    <property type="entry name" value="Ribonuclease H-like"/>
    <property type="match status" value="1"/>
</dbReference>
<evidence type="ECO:0000313" key="2">
    <source>
        <dbReference type="EMBL" id="KAH1113805.1"/>
    </source>
</evidence>
<dbReference type="InterPro" id="IPR036397">
    <property type="entry name" value="RNaseH_sf"/>
</dbReference>
<dbReference type="InterPro" id="IPR002156">
    <property type="entry name" value="RNaseH_domain"/>
</dbReference>
<dbReference type="InterPro" id="IPR044730">
    <property type="entry name" value="RNase_H-like_dom_plant"/>
</dbReference>
<dbReference type="CDD" id="cd06222">
    <property type="entry name" value="RNase_H_like"/>
    <property type="match status" value="1"/>
</dbReference>
<dbReference type="Gene3D" id="3.30.420.10">
    <property type="entry name" value="Ribonuclease H-like superfamily/Ribonuclease H"/>
    <property type="match status" value="1"/>
</dbReference>
<name>A0A9D4AFC3_9ROSI</name>
<dbReference type="OrthoDB" id="1306056at2759"/>
<dbReference type="PANTHER" id="PTHR47723">
    <property type="entry name" value="OS05G0353850 PROTEIN"/>
    <property type="match status" value="1"/>
</dbReference>
<comment type="caution">
    <text evidence="2">The sequence shown here is derived from an EMBL/GenBank/DDBJ whole genome shotgun (WGS) entry which is preliminary data.</text>
</comment>
<organism evidence="2 3">
    <name type="scientific">Gossypium stocksii</name>
    <dbReference type="NCBI Taxonomy" id="47602"/>
    <lineage>
        <taxon>Eukaryota</taxon>
        <taxon>Viridiplantae</taxon>
        <taxon>Streptophyta</taxon>
        <taxon>Embryophyta</taxon>
        <taxon>Tracheophyta</taxon>
        <taxon>Spermatophyta</taxon>
        <taxon>Magnoliopsida</taxon>
        <taxon>eudicotyledons</taxon>
        <taxon>Gunneridae</taxon>
        <taxon>Pentapetalae</taxon>
        <taxon>rosids</taxon>
        <taxon>malvids</taxon>
        <taxon>Malvales</taxon>
        <taxon>Malvaceae</taxon>
        <taxon>Malvoideae</taxon>
        <taxon>Gossypium</taxon>
    </lineage>
</organism>
<dbReference type="InterPro" id="IPR012337">
    <property type="entry name" value="RNaseH-like_sf"/>
</dbReference>
<proteinExistence type="predicted"/>
<dbReference type="InterPro" id="IPR053151">
    <property type="entry name" value="RNase_H-like"/>
</dbReference>
<evidence type="ECO:0000313" key="3">
    <source>
        <dbReference type="Proteomes" id="UP000828251"/>
    </source>
</evidence>
<dbReference type="GO" id="GO:0003676">
    <property type="term" value="F:nucleic acid binding"/>
    <property type="evidence" value="ECO:0007669"/>
    <property type="project" value="InterPro"/>
</dbReference>
<keyword evidence="3" id="KW-1185">Reference proteome</keyword>
<protein>
    <recommendedName>
        <fullName evidence="1">RNase H type-1 domain-containing protein</fullName>
    </recommendedName>
</protein>
<gene>
    <name evidence="2" type="ORF">J1N35_007183</name>
</gene>
<dbReference type="AlphaFoldDB" id="A0A9D4AFC3"/>